<dbReference type="EMBL" id="CVRI01000040">
    <property type="protein sequence ID" value="CRK94868.1"/>
    <property type="molecule type" value="Genomic_DNA"/>
</dbReference>
<name>A0A1J1I5J7_9DIPT</name>
<evidence type="ECO:0000256" key="1">
    <source>
        <dbReference type="SAM" id="MobiDB-lite"/>
    </source>
</evidence>
<dbReference type="AlphaFoldDB" id="A0A1J1I5J7"/>
<feature type="region of interest" description="Disordered" evidence="1">
    <location>
        <begin position="1"/>
        <end position="20"/>
    </location>
</feature>
<accession>A0A1J1I5J7</accession>
<dbReference type="Proteomes" id="UP000183832">
    <property type="component" value="Unassembled WGS sequence"/>
</dbReference>
<feature type="compositionally biased region" description="Basic and acidic residues" evidence="1">
    <location>
        <begin position="10"/>
        <end position="20"/>
    </location>
</feature>
<keyword evidence="3" id="KW-1185">Reference proteome</keyword>
<evidence type="ECO:0000313" key="2">
    <source>
        <dbReference type="EMBL" id="CRK94868.1"/>
    </source>
</evidence>
<reference evidence="2 3" key="1">
    <citation type="submission" date="2015-04" db="EMBL/GenBank/DDBJ databases">
        <authorList>
            <person name="Syromyatnikov M.Y."/>
            <person name="Popov V.N."/>
        </authorList>
    </citation>
    <scope>NUCLEOTIDE SEQUENCE [LARGE SCALE GENOMIC DNA]</scope>
</reference>
<sequence>MKQKDRKGKKREDSVTHETIRRKLQSPGMIIYFDKKVQRRKKIPNMIEFKLIRFKGMISKLEYRSDS</sequence>
<protein>
    <submittedName>
        <fullName evidence="2">CLUMA_CG008360, isoform A</fullName>
    </submittedName>
</protein>
<evidence type="ECO:0000313" key="3">
    <source>
        <dbReference type="Proteomes" id="UP000183832"/>
    </source>
</evidence>
<proteinExistence type="predicted"/>
<organism evidence="2 3">
    <name type="scientific">Clunio marinus</name>
    <dbReference type="NCBI Taxonomy" id="568069"/>
    <lineage>
        <taxon>Eukaryota</taxon>
        <taxon>Metazoa</taxon>
        <taxon>Ecdysozoa</taxon>
        <taxon>Arthropoda</taxon>
        <taxon>Hexapoda</taxon>
        <taxon>Insecta</taxon>
        <taxon>Pterygota</taxon>
        <taxon>Neoptera</taxon>
        <taxon>Endopterygota</taxon>
        <taxon>Diptera</taxon>
        <taxon>Nematocera</taxon>
        <taxon>Chironomoidea</taxon>
        <taxon>Chironomidae</taxon>
        <taxon>Clunio</taxon>
    </lineage>
</organism>
<gene>
    <name evidence="2" type="ORF">CLUMA_CG008360</name>
</gene>